<feature type="coiled-coil region" evidence="1">
    <location>
        <begin position="103"/>
        <end position="130"/>
    </location>
</feature>
<dbReference type="GeneID" id="69058653"/>
<dbReference type="AlphaFoldDB" id="A0A6P1E8I0"/>
<sequence>MMSQQSNQTYWTRRFLAVKAKQLKNTEDYERALQPELNGLFREFQSEFESWYVKYANNEGISKEDAAKLLQNIDTKHWEITLKQFEEKAKAGGFDQELNSIYYRSRIARLQSLEKQLQQLAERFASQETNHFRNVLTKQYDDTYMRTTYNLQAATTNITSNFAHYNEAQLKIIVSQPWSPDGQDFSKRIWKNYRQELPSYLMDAVLRGTVLGESPQRIVNEMHARFQDVKKNNIHRLVISEMAHVQEEATAKGYEENEIEEYEYMATLESHTCEVCAKLDGQRFKVSEREPGVNYPPIHARCRCTTVPWIKGLPETKERWMRDPQTGKGKLIKNMRFDEWKNLVSTGKDIPVYASKPQGKPKIDIRAILSTKNADKLNELTPDGAELFVERLQKAPREMQELYYNYRDQINIKTVNNGGGSYFRGMLGQITYDRKSIGNNGFKDRNNIDVVFHEMAHAIDSKGKFGKYKGKRYLKRSTKEVEIQKVLDHSTDAQYNLYDSIRQEGLAAAHDIVEKYDPEYGYYDEAAREWSKKHISKDGSEWTKYGDISDMIEGATNGSLKLGMGHGSSYWRQPVTRSIKVNNGHLENEFFAECTAATVNNPESLKMIKKMFPESYKIYQKIVADMNKEKRNG</sequence>
<keyword evidence="1" id="KW-0175">Coiled coil</keyword>
<dbReference type="InterPro" id="IPR006528">
    <property type="entry name" value="Phage_head_morphogenesis_dom"/>
</dbReference>
<gene>
    <name evidence="3" type="ORF">GQR93_09770</name>
</gene>
<protein>
    <recommendedName>
        <fullName evidence="2">Phage head morphogenesis domain-containing protein</fullName>
    </recommendedName>
</protein>
<feature type="domain" description="Phage head morphogenesis" evidence="2">
    <location>
        <begin position="203"/>
        <end position="306"/>
    </location>
</feature>
<organism evidence="3 4">
    <name type="scientific">Lentilactobacillus hilgardii</name>
    <name type="common">Lactobacillus hilgardii</name>
    <dbReference type="NCBI Taxonomy" id="1588"/>
    <lineage>
        <taxon>Bacteria</taxon>
        <taxon>Bacillati</taxon>
        <taxon>Bacillota</taxon>
        <taxon>Bacilli</taxon>
        <taxon>Lactobacillales</taxon>
        <taxon>Lactobacillaceae</taxon>
        <taxon>Lentilactobacillus</taxon>
    </lineage>
</organism>
<accession>A0A6P1E8I0</accession>
<dbReference type="EMBL" id="CP047121">
    <property type="protein sequence ID" value="QHB52460.1"/>
    <property type="molecule type" value="Genomic_DNA"/>
</dbReference>
<evidence type="ECO:0000259" key="2">
    <source>
        <dbReference type="Pfam" id="PF04233"/>
    </source>
</evidence>
<evidence type="ECO:0000256" key="1">
    <source>
        <dbReference type="SAM" id="Coils"/>
    </source>
</evidence>
<dbReference type="RefSeq" id="WP_159298763.1">
    <property type="nucleotide sequence ID" value="NZ_CP047121.1"/>
</dbReference>
<dbReference type="Pfam" id="PF04233">
    <property type="entry name" value="Phage_Mu_F"/>
    <property type="match status" value="1"/>
</dbReference>
<dbReference type="NCBIfam" id="TIGR01641">
    <property type="entry name" value="phageSPP1_gp7"/>
    <property type="match status" value="1"/>
</dbReference>
<evidence type="ECO:0000313" key="4">
    <source>
        <dbReference type="Proteomes" id="UP000465035"/>
    </source>
</evidence>
<evidence type="ECO:0000313" key="3">
    <source>
        <dbReference type="EMBL" id="QHB52460.1"/>
    </source>
</evidence>
<reference evidence="3 4" key="1">
    <citation type="submission" date="2019-12" db="EMBL/GenBank/DDBJ databases">
        <title>Lactobacillus hilgardii FLUB.</title>
        <authorList>
            <person name="Gustaw K."/>
        </authorList>
    </citation>
    <scope>NUCLEOTIDE SEQUENCE [LARGE SCALE GENOMIC DNA]</scope>
    <source>
        <strain evidence="3 4">FLUB</strain>
    </source>
</reference>
<dbReference type="Proteomes" id="UP000465035">
    <property type="component" value="Chromosome"/>
</dbReference>
<dbReference type="SMR" id="A0A6P1E8I0"/>
<proteinExistence type="predicted"/>
<name>A0A6P1E8I0_LENHI</name>